<keyword evidence="2" id="KW-1185">Reference proteome</keyword>
<sequence>MEFFPRHIEIPEMQERFSRNEISSTFQANFINYQRNLTIPHIFTPQQVRNMMKKAFKTYPPINPLVSCSTYTVQHYKLTLPYGVPEKYEGEDIKIPYMLFNCADGVDGSKYPEGRDAGPFTKGLRHALIHDHDLKLQDFDKYIEILGISRDLDELYSDRDFMERFLFPVWNYTRMLEAEAEKMGYSWDA</sequence>
<dbReference type="OrthoDB" id="3800972at2759"/>
<gene>
    <name evidence="1" type="ORF">GMOD_00000030</name>
</gene>
<accession>A0A3M7M6G7</accession>
<dbReference type="Proteomes" id="UP000265663">
    <property type="component" value="Unassembled WGS sequence"/>
</dbReference>
<proteinExistence type="predicted"/>
<organism evidence="1 2">
    <name type="scientific">Pyrenophora seminiperda CCB06</name>
    <dbReference type="NCBI Taxonomy" id="1302712"/>
    <lineage>
        <taxon>Eukaryota</taxon>
        <taxon>Fungi</taxon>
        <taxon>Dikarya</taxon>
        <taxon>Ascomycota</taxon>
        <taxon>Pezizomycotina</taxon>
        <taxon>Dothideomycetes</taxon>
        <taxon>Pleosporomycetidae</taxon>
        <taxon>Pleosporales</taxon>
        <taxon>Pleosporineae</taxon>
        <taxon>Pleosporaceae</taxon>
        <taxon>Pyrenophora</taxon>
    </lineage>
</organism>
<dbReference type="EMBL" id="KE747824">
    <property type="protein sequence ID" value="RMZ69999.1"/>
    <property type="molecule type" value="Genomic_DNA"/>
</dbReference>
<protein>
    <submittedName>
        <fullName evidence="1">Uncharacterized protein</fullName>
    </submittedName>
</protein>
<evidence type="ECO:0000313" key="1">
    <source>
        <dbReference type="EMBL" id="RMZ69999.1"/>
    </source>
</evidence>
<reference evidence="1 2" key="1">
    <citation type="journal article" date="2014" name="PLoS ONE">
        <title>De novo Genome Assembly of the Fungal Plant Pathogen Pyrenophora semeniperda.</title>
        <authorList>
            <person name="Soliai M.M."/>
            <person name="Meyer S.E."/>
            <person name="Udall J.A."/>
            <person name="Elzinga D.E."/>
            <person name="Hermansen R.A."/>
            <person name="Bodily P.M."/>
            <person name="Hart A.A."/>
            <person name="Coleman C.E."/>
        </authorList>
    </citation>
    <scope>NUCLEOTIDE SEQUENCE [LARGE SCALE GENOMIC DNA]</scope>
    <source>
        <strain evidence="1 2">CCB06</strain>
        <tissue evidence="1">Mycelium</tissue>
    </source>
</reference>
<evidence type="ECO:0000313" key="2">
    <source>
        <dbReference type="Proteomes" id="UP000265663"/>
    </source>
</evidence>
<name>A0A3M7M6G7_9PLEO</name>
<dbReference type="AlphaFoldDB" id="A0A3M7M6G7"/>